<gene>
    <name evidence="4" type="ORF">FZEAL_5917</name>
</gene>
<protein>
    <recommendedName>
        <fullName evidence="3">Zn(2)-C6 fungal-type domain-containing protein</fullName>
    </recommendedName>
</protein>
<dbReference type="OrthoDB" id="4222821at2759"/>
<dbReference type="InterPro" id="IPR036864">
    <property type="entry name" value="Zn2-C6_fun-type_DNA-bd_sf"/>
</dbReference>
<comment type="caution">
    <text evidence="4">The sequence shown here is derived from an EMBL/GenBank/DDBJ whole genome shotgun (WGS) entry which is preliminary data.</text>
</comment>
<evidence type="ECO:0000256" key="2">
    <source>
        <dbReference type="SAM" id="MobiDB-lite"/>
    </source>
</evidence>
<evidence type="ECO:0000313" key="4">
    <source>
        <dbReference type="EMBL" id="KAF4977546.1"/>
    </source>
</evidence>
<dbReference type="PROSITE" id="PS50048">
    <property type="entry name" value="ZN2_CY6_FUNGAL_2"/>
    <property type="match status" value="1"/>
</dbReference>
<accession>A0A8H4UIV5</accession>
<name>A0A8H4UIV5_9HYPO</name>
<dbReference type="EMBL" id="JABEYC010000431">
    <property type="protein sequence ID" value="KAF4977546.1"/>
    <property type="molecule type" value="Genomic_DNA"/>
</dbReference>
<reference evidence="4" key="2">
    <citation type="submission" date="2020-05" db="EMBL/GenBank/DDBJ databases">
        <authorList>
            <person name="Kim H.-S."/>
            <person name="Proctor R.H."/>
            <person name="Brown D.W."/>
        </authorList>
    </citation>
    <scope>NUCLEOTIDE SEQUENCE</scope>
    <source>
        <strain evidence="4">NRRL 22465</strain>
    </source>
</reference>
<evidence type="ECO:0000259" key="3">
    <source>
        <dbReference type="PROSITE" id="PS50048"/>
    </source>
</evidence>
<dbReference type="Gene3D" id="4.10.240.10">
    <property type="entry name" value="Zn(2)-C6 fungal-type DNA-binding domain"/>
    <property type="match status" value="1"/>
</dbReference>
<dbReference type="CDD" id="cd00067">
    <property type="entry name" value="GAL4"/>
    <property type="match status" value="1"/>
</dbReference>
<organism evidence="4 5">
    <name type="scientific">Fusarium zealandicum</name>
    <dbReference type="NCBI Taxonomy" id="1053134"/>
    <lineage>
        <taxon>Eukaryota</taxon>
        <taxon>Fungi</taxon>
        <taxon>Dikarya</taxon>
        <taxon>Ascomycota</taxon>
        <taxon>Pezizomycotina</taxon>
        <taxon>Sordariomycetes</taxon>
        <taxon>Hypocreomycetidae</taxon>
        <taxon>Hypocreales</taxon>
        <taxon>Nectriaceae</taxon>
        <taxon>Fusarium</taxon>
        <taxon>Fusarium staphyleae species complex</taxon>
    </lineage>
</organism>
<dbReference type="GO" id="GO:0000981">
    <property type="term" value="F:DNA-binding transcription factor activity, RNA polymerase II-specific"/>
    <property type="evidence" value="ECO:0007669"/>
    <property type="project" value="InterPro"/>
</dbReference>
<dbReference type="PROSITE" id="PS00463">
    <property type="entry name" value="ZN2_CY6_FUNGAL_1"/>
    <property type="match status" value="1"/>
</dbReference>
<proteinExistence type="predicted"/>
<dbReference type="SUPFAM" id="SSF57701">
    <property type="entry name" value="Zn2/Cys6 DNA-binding domain"/>
    <property type="match status" value="1"/>
</dbReference>
<keyword evidence="1" id="KW-0539">Nucleus</keyword>
<dbReference type="Proteomes" id="UP000635477">
    <property type="component" value="Unassembled WGS sequence"/>
</dbReference>
<dbReference type="InterPro" id="IPR001138">
    <property type="entry name" value="Zn2Cys6_DnaBD"/>
</dbReference>
<feature type="domain" description="Zn(2)-C6 fungal-type" evidence="3">
    <location>
        <begin position="13"/>
        <end position="44"/>
    </location>
</feature>
<keyword evidence="5" id="KW-1185">Reference proteome</keyword>
<dbReference type="AlphaFoldDB" id="A0A8H4UIV5"/>
<feature type="region of interest" description="Disordered" evidence="2">
    <location>
        <begin position="232"/>
        <end position="252"/>
    </location>
</feature>
<evidence type="ECO:0000313" key="5">
    <source>
        <dbReference type="Proteomes" id="UP000635477"/>
    </source>
</evidence>
<reference evidence="4" key="1">
    <citation type="journal article" date="2020" name="BMC Genomics">
        <title>Correction to: Identification and distribution of gene clusters required for synthesis of sphingolipid metabolism inhibitors in diverse species of the filamentous fungus Fusarium.</title>
        <authorList>
            <person name="Kim H.S."/>
            <person name="Lohmar J.M."/>
            <person name="Busman M."/>
            <person name="Brown D.W."/>
            <person name="Naumann T.A."/>
            <person name="Divon H.H."/>
            <person name="Lysoe E."/>
            <person name="Uhlig S."/>
            <person name="Proctor R.H."/>
        </authorList>
    </citation>
    <scope>NUCLEOTIDE SEQUENCE</scope>
    <source>
        <strain evidence="4">NRRL 22465</strain>
    </source>
</reference>
<dbReference type="Pfam" id="PF00172">
    <property type="entry name" value="Zn_clus"/>
    <property type="match status" value="1"/>
</dbReference>
<feature type="compositionally biased region" description="Low complexity" evidence="2">
    <location>
        <begin position="232"/>
        <end position="248"/>
    </location>
</feature>
<sequence>MHSSPHPNQVRSACERCRRQKLRCSRPVGASASCARCTRLGLACQPGLQRRVGRPPRKDLVLRKSPEAAMGTNGPCRSPEDTLFLQGLLDDPIPGVDWDLGAFCFDAPQTLPFPMDAWPAVRELDPSDVEQQIVRPGNVHFQTLSRLNVETHKSLEYLSRMETKMRWKSFICNENNMINGYKNLQMVMRSTQEFLAVVKALHRQLGTRVVCRKEHHSPLDSMTLVLDPSLSGIESSSSTGSPSSRTTSPSPPPVFDSPTIFLVISCYTQIVKHLELAIKLIYDSATDATQDVLSPGPIELAGVALIEASTQFILFCEVVYHVLGQINLVLGLPSSWSGRSAWTGLLACQRYRDMVNVELGSVQGLWTVRPSRLLDMTRATKEVFVELSMTGFDA</sequence>
<evidence type="ECO:0000256" key="1">
    <source>
        <dbReference type="ARBA" id="ARBA00023242"/>
    </source>
</evidence>
<dbReference type="GO" id="GO:0008270">
    <property type="term" value="F:zinc ion binding"/>
    <property type="evidence" value="ECO:0007669"/>
    <property type="project" value="InterPro"/>
</dbReference>